<evidence type="ECO:0000313" key="2">
    <source>
        <dbReference type="Proteomes" id="UP000824219"/>
    </source>
</evidence>
<dbReference type="AlphaFoldDB" id="A0A9D3SP91"/>
<gene>
    <name evidence="1" type="ORF">KOW79_005416</name>
</gene>
<evidence type="ECO:0000313" key="1">
    <source>
        <dbReference type="EMBL" id="KAG7331447.1"/>
    </source>
</evidence>
<reference evidence="1 2" key="1">
    <citation type="submission" date="2021-06" db="EMBL/GenBank/DDBJ databases">
        <title>Chromosome-level genome assembly of the red-tail catfish (Hemibagrus wyckioides).</title>
        <authorList>
            <person name="Shao F."/>
        </authorList>
    </citation>
    <scope>NUCLEOTIDE SEQUENCE [LARGE SCALE GENOMIC DNA]</scope>
    <source>
        <strain evidence="1">EC202008001</strain>
        <tissue evidence="1">Blood</tissue>
    </source>
</reference>
<proteinExistence type="predicted"/>
<organism evidence="1 2">
    <name type="scientific">Hemibagrus wyckioides</name>
    <dbReference type="NCBI Taxonomy" id="337641"/>
    <lineage>
        <taxon>Eukaryota</taxon>
        <taxon>Metazoa</taxon>
        <taxon>Chordata</taxon>
        <taxon>Craniata</taxon>
        <taxon>Vertebrata</taxon>
        <taxon>Euteleostomi</taxon>
        <taxon>Actinopterygii</taxon>
        <taxon>Neopterygii</taxon>
        <taxon>Teleostei</taxon>
        <taxon>Ostariophysi</taxon>
        <taxon>Siluriformes</taxon>
        <taxon>Bagridae</taxon>
        <taxon>Hemibagrus</taxon>
    </lineage>
</organism>
<name>A0A9D3SP91_9TELE</name>
<dbReference type="Proteomes" id="UP000824219">
    <property type="component" value="Linkage Group LG06"/>
</dbReference>
<accession>A0A9D3SP91</accession>
<dbReference type="EMBL" id="JAHKSW010000006">
    <property type="protein sequence ID" value="KAG7331447.1"/>
    <property type="molecule type" value="Genomic_DNA"/>
</dbReference>
<comment type="caution">
    <text evidence="1">The sequence shown here is derived from an EMBL/GenBank/DDBJ whole genome shotgun (WGS) entry which is preliminary data.</text>
</comment>
<keyword evidence="2" id="KW-1185">Reference proteome</keyword>
<sequence length="90" mass="10216">MLEFLDKIQMENMYNCADGNRSSVSPHQKAIIWESNKAHSTIRVALSRDLMTSPQISLNQNLLAAITVFSRLEKVTLCTAKERSFTQVFP</sequence>
<protein>
    <submittedName>
        <fullName evidence="1">Uncharacterized protein</fullName>
    </submittedName>
</protein>